<dbReference type="Proteomes" id="UP000242519">
    <property type="component" value="Unassembled WGS sequence"/>
</dbReference>
<dbReference type="EMBL" id="MZNU01000020">
    <property type="protein sequence ID" value="OWP07114.1"/>
    <property type="molecule type" value="Genomic_DNA"/>
</dbReference>
<comment type="caution">
    <text evidence="1">The sequence shown here is derived from an EMBL/GenBank/DDBJ whole genome shotgun (WGS) entry which is preliminary data.</text>
</comment>
<organism evidence="1 2">
    <name type="scientific">Diplocarpon coronariae</name>
    <dbReference type="NCBI Taxonomy" id="2795749"/>
    <lineage>
        <taxon>Eukaryota</taxon>
        <taxon>Fungi</taxon>
        <taxon>Dikarya</taxon>
        <taxon>Ascomycota</taxon>
        <taxon>Pezizomycotina</taxon>
        <taxon>Leotiomycetes</taxon>
        <taxon>Helotiales</taxon>
        <taxon>Drepanopezizaceae</taxon>
        <taxon>Diplocarpon</taxon>
    </lineage>
</organism>
<evidence type="ECO:0000313" key="2">
    <source>
        <dbReference type="Proteomes" id="UP000242519"/>
    </source>
</evidence>
<accession>A0A218ZH75</accession>
<protein>
    <submittedName>
        <fullName evidence="1">Uncharacterized protein</fullName>
    </submittedName>
</protein>
<dbReference type="AlphaFoldDB" id="A0A218ZH75"/>
<gene>
    <name evidence="1" type="ORF">B2J93_6694</name>
</gene>
<name>A0A218ZH75_9HELO</name>
<dbReference type="InParanoid" id="A0A218ZH75"/>
<sequence length="179" mass="19775">MNIGLRPVDSSFEQLAVDVAMASLDPVGSIESGAADHQVTAKLDVGDFNIPHYNIVKGFIFLAWDKKYGSFLKEINGYRGFDANLYLKLQSLTNDTGCMSLAGIEETMKLQEIKNKGQDDMLQIEFVEPKSVAEKQWRYMQGAISTTTSGNTYPQNVTGPATYELSTSTSVDPFNTWTP</sequence>
<keyword evidence="2" id="KW-1185">Reference proteome</keyword>
<reference evidence="1 2" key="1">
    <citation type="submission" date="2017-04" db="EMBL/GenBank/DDBJ databases">
        <title>Draft genome sequence of Marssonina coronaria NL1: causal agent of apple blotch.</title>
        <authorList>
            <person name="Cheng Q."/>
        </authorList>
    </citation>
    <scope>NUCLEOTIDE SEQUENCE [LARGE SCALE GENOMIC DNA]</scope>
    <source>
        <strain evidence="1 2">NL1</strain>
    </source>
</reference>
<evidence type="ECO:0000313" key="1">
    <source>
        <dbReference type="EMBL" id="OWP07114.1"/>
    </source>
</evidence>
<proteinExistence type="predicted"/>